<dbReference type="Gene3D" id="2.100.10.20">
    <property type="entry name" value="Vitelline membrane outer layer protein I (VOMI)"/>
    <property type="match status" value="1"/>
</dbReference>
<dbReference type="GO" id="GO:0005615">
    <property type="term" value="C:extracellular space"/>
    <property type="evidence" value="ECO:0007669"/>
    <property type="project" value="TreeGrafter"/>
</dbReference>
<keyword evidence="1" id="KW-1185">Reference proteome</keyword>
<dbReference type="KEGG" id="emc:129326300"/>
<dbReference type="InterPro" id="IPR005515">
    <property type="entry name" value="VOMI"/>
</dbReference>
<accession>A0AA97J2T1</accession>
<proteinExistence type="predicted"/>
<reference evidence="2" key="1">
    <citation type="submission" date="2025-08" db="UniProtKB">
        <authorList>
            <consortium name="RefSeq"/>
        </authorList>
    </citation>
    <scope>IDENTIFICATION</scope>
    <source>
        <tissue evidence="2">Blood</tissue>
    </source>
</reference>
<name>A0AA97J2T1_EUBMA</name>
<dbReference type="InterPro" id="IPR036706">
    <property type="entry name" value="VOMI_sf"/>
</dbReference>
<dbReference type="SUPFAM" id="SSF51092">
    <property type="entry name" value="Vitelline membrane outer protein-I (VMO-I)"/>
    <property type="match status" value="1"/>
</dbReference>
<dbReference type="Pfam" id="PF03762">
    <property type="entry name" value="VOMI"/>
    <property type="match status" value="1"/>
</dbReference>
<dbReference type="GeneID" id="129326300"/>
<dbReference type="PANTHER" id="PTHR18841">
    <property type="entry name" value="VITELLINE MEMBRANE OUTER LAYER PROTEIN I-RELATED"/>
    <property type="match status" value="1"/>
</dbReference>
<gene>
    <name evidence="2" type="primary">LOC129326300</name>
</gene>
<dbReference type="Proteomes" id="UP001190640">
    <property type="component" value="Chromosome 3"/>
</dbReference>
<protein>
    <submittedName>
        <fullName evidence="2">Vitelline membrane outer layer protein 1-like</fullName>
    </submittedName>
</protein>
<dbReference type="RefSeq" id="XP_054830428.1">
    <property type="nucleotide sequence ID" value="XM_054974453.1"/>
</dbReference>
<organism evidence="1 2">
    <name type="scientific">Eublepharis macularius</name>
    <name type="common">Leopard gecko</name>
    <name type="synonym">Cyrtodactylus macularius</name>
    <dbReference type="NCBI Taxonomy" id="481883"/>
    <lineage>
        <taxon>Eukaryota</taxon>
        <taxon>Metazoa</taxon>
        <taxon>Chordata</taxon>
        <taxon>Craniata</taxon>
        <taxon>Vertebrata</taxon>
        <taxon>Euteleostomi</taxon>
        <taxon>Lepidosauria</taxon>
        <taxon>Squamata</taxon>
        <taxon>Bifurcata</taxon>
        <taxon>Gekkota</taxon>
        <taxon>Eublepharidae</taxon>
        <taxon>Eublepharinae</taxon>
        <taxon>Eublepharis</taxon>
    </lineage>
</organism>
<sequence>MVALFQVEPYQGFFRDDSSLNGIRLHCPDGSFITSTVGLCIRNKISFLYDILVKERGDLDVEARKYISTLTVSNGGLWGKWGEKQLCQKGYAKGFSLKVQSMLGALGDATALNGIRLHCSDGSLITSSVGEDGTWSYEHSCFLGYLISFSLRVSPPQGIGDDTAANNIKFKCEDGRKLEGNGPAWGTYGAWSETCIMSGICGIQTKVERPQGLAALDRTELNDVKFFCCT</sequence>
<evidence type="ECO:0000313" key="1">
    <source>
        <dbReference type="Proteomes" id="UP001190640"/>
    </source>
</evidence>
<dbReference type="AlphaFoldDB" id="A0AA97J2T1"/>
<evidence type="ECO:0000313" key="2">
    <source>
        <dbReference type="RefSeq" id="XP_054830428.1"/>
    </source>
</evidence>
<dbReference type="PANTHER" id="PTHR18841:SF2">
    <property type="entry name" value="VITELLINE MEMBRANE OUTER LAYER PROTEIN 1 HOMOLOG"/>
    <property type="match status" value="1"/>
</dbReference>